<dbReference type="InterPro" id="IPR001471">
    <property type="entry name" value="AP2/ERF_dom"/>
</dbReference>
<proteinExistence type="predicted"/>
<feature type="compositionally biased region" description="Low complexity" evidence="6">
    <location>
        <begin position="265"/>
        <end position="286"/>
    </location>
</feature>
<dbReference type="CDD" id="cd00018">
    <property type="entry name" value="AP2"/>
    <property type="match status" value="1"/>
</dbReference>
<dbReference type="PRINTS" id="PR00367">
    <property type="entry name" value="ETHRSPELEMNT"/>
</dbReference>
<sequence>MWPMEEEMFVAVRRTEHVEVTSRAVEVAPAAAKGREAAAGSAVPGPRTVRVFCDDYDATDSSSDEAEEDAVARRRVKRYVQEIRLERAVKEEAPAGRAGASSAAAMAGAAGERTTTRLVLPGRKRKSDGAAAEPRFRGVRRRPWGKYAAEIRDPWRRVRVWLGTFDTAEEAAKVYDSAAIQLRGADATTNFEQVDDAPVPVPDEVAERLPQPPATASAPAPAASKNASSSATSYDSGEESHAAAASPTSVLRSFPPSAVADDTCTKAAAKKPTTSPAPAIPAASAPETDESTGGGTSSVFGCPFSSADDCFGGEFPPLYTDFDLLADFPEPSLDFLADIPEEPLSLAPSIPAGSPEEWPSDAEPASPGRWQQVDDFFQDITDLFQIDPLPVV</sequence>
<feature type="domain" description="AP2/ERF" evidence="7">
    <location>
        <begin position="135"/>
        <end position="192"/>
    </location>
</feature>
<dbReference type="Pfam" id="PF00847">
    <property type="entry name" value="AP2"/>
    <property type="match status" value="1"/>
</dbReference>
<dbReference type="eggNOG" id="ENOG502R7AV">
    <property type="taxonomic scope" value="Eukaryota"/>
</dbReference>
<keyword evidence="9" id="KW-1185">Reference proteome</keyword>
<dbReference type="FunCoup" id="A0A1B6Q0S9">
    <property type="interactions" value="70"/>
</dbReference>
<evidence type="ECO:0000256" key="4">
    <source>
        <dbReference type="ARBA" id="ARBA00023163"/>
    </source>
</evidence>
<dbReference type="InterPro" id="IPR036955">
    <property type="entry name" value="AP2/ERF_dom_sf"/>
</dbReference>
<accession>A0A1B6Q0S9</accession>
<keyword evidence="5" id="KW-0539">Nucleus</keyword>
<dbReference type="SUPFAM" id="SSF54171">
    <property type="entry name" value="DNA-binding domain"/>
    <property type="match status" value="1"/>
</dbReference>
<dbReference type="GO" id="GO:0000976">
    <property type="term" value="F:transcription cis-regulatory region binding"/>
    <property type="evidence" value="ECO:0000318"/>
    <property type="project" value="GO_Central"/>
</dbReference>
<dbReference type="GO" id="GO:0005634">
    <property type="term" value="C:nucleus"/>
    <property type="evidence" value="ECO:0000318"/>
    <property type="project" value="GO_Central"/>
</dbReference>
<dbReference type="Gramene" id="KXG31528">
    <property type="protein sequence ID" value="KXG31528"/>
    <property type="gene ID" value="SORBI_3003G012800"/>
</dbReference>
<evidence type="ECO:0000313" key="8">
    <source>
        <dbReference type="EMBL" id="KXG31528.1"/>
    </source>
</evidence>
<evidence type="ECO:0000313" key="9">
    <source>
        <dbReference type="Proteomes" id="UP000000768"/>
    </source>
</evidence>
<dbReference type="OMA" id="DCFGGEF"/>
<dbReference type="FunFam" id="3.30.730.10:FF:000001">
    <property type="entry name" value="Ethylene-responsive transcription factor 2"/>
    <property type="match status" value="1"/>
</dbReference>
<dbReference type="Proteomes" id="UP000000768">
    <property type="component" value="Chromosome 3"/>
</dbReference>
<dbReference type="OrthoDB" id="777519at2759"/>
<dbReference type="AlphaFoldDB" id="A0A1B6Q0S9"/>
<dbReference type="STRING" id="4558.A0A1B6Q0S9"/>
<feature type="region of interest" description="Disordered" evidence="6">
    <location>
        <begin position="344"/>
        <end position="369"/>
    </location>
</feature>
<reference evidence="8 9" key="1">
    <citation type="journal article" date="2009" name="Nature">
        <title>The Sorghum bicolor genome and the diversification of grasses.</title>
        <authorList>
            <person name="Paterson A.H."/>
            <person name="Bowers J.E."/>
            <person name="Bruggmann R."/>
            <person name="Dubchak I."/>
            <person name="Grimwood J."/>
            <person name="Gundlach H."/>
            <person name="Haberer G."/>
            <person name="Hellsten U."/>
            <person name="Mitros T."/>
            <person name="Poliakov A."/>
            <person name="Schmutz J."/>
            <person name="Spannagl M."/>
            <person name="Tang H."/>
            <person name="Wang X."/>
            <person name="Wicker T."/>
            <person name="Bharti A.K."/>
            <person name="Chapman J."/>
            <person name="Feltus F.A."/>
            <person name="Gowik U."/>
            <person name="Grigoriev I.V."/>
            <person name="Lyons E."/>
            <person name="Maher C.A."/>
            <person name="Martis M."/>
            <person name="Narechania A."/>
            <person name="Otillar R.P."/>
            <person name="Penning B.W."/>
            <person name="Salamov A.A."/>
            <person name="Wang Y."/>
            <person name="Zhang L."/>
            <person name="Carpita N.C."/>
            <person name="Freeling M."/>
            <person name="Gingle A.R."/>
            <person name="Hash C.T."/>
            <person name="Keller B."/>
            <person name="Klein P."/>
            <person name="Kresovich S."/>
            <person name="McCann M.C."/>
            <person name="Ming R."/>
            <person name="Peterson D.G."/>
            <person name="Mehboob-ur-Rahman"/>
            <person name="Ware D."/>
            <person name="Westhoff P."/>
            <person name="Mayer K.F."/>
            <person name="Messing J."/>
            <person name="Rokhsar D.S."/>
        </authorList>
    </citation>
    <scope>NUCLEOTIDE SEQUENCE [LARGE SCALE GENOMIC DNA]</scope>
    <source>
        <strain evidence="9">cv. BTx623</strain>
    </source>
</reference>
<dbReference type="InterPro" id="IPR050913">
    <property type="entry name" value="AP2/ERF_ERF"/>
</dbReference>
<dbReference type="InParanoid" id="A0A1B6Q0S9"/>
<evidence type="ECO:0000259" key="7">
    <source>
        <dbReference type="PROSITE" id="PS51032"/>
    </source>
</evidence>
<dbReference type="SMART" id="SM00380">
    <property type="entry name" value="AP2"/>
    <property type="match status" value="1"/>
</dbReference>
<feature type="region of interest" description="Disordered" evidence="6">
    <location>
        <begin position="91"/>
        <end position="113"/>
    </location>
</feature>
<gene>
    <name evidence="8" type="ORF">SORBI_3003G012800</name>
</gene>
<evidence type="ECO:0000256" key="5">
    <source>
        <dbReference type="ARBA" id="ARBA00023242"/>
    </source>
</evidence>
<organism evidence="8 9">
    <name type="scientific">Sorghum bicolor</name>
    <name type="common">Sorghum</name>
    <name type="synonym">Sorghum vulgare</name>
    <dbReference type="NCBI Taxonomy" id="4558"/>
    <lineage>
        <taxon>Eukaryota</taxon>
        <taxon>Viridiplantae</taxon>
        <taxon>Streptophyta</taxon>
        <taxon>Embryophyta</taxon>
        <taxon>Tracheophyta</taxon>
        <taxon>Spermatophyta</taxon>
        <taxon>Magnoliopsida</taxon>
        <taxon>Liliopsida</taxon>
        <taxon>Poales</taxon>
        <taxon>Poaceae</taxon>
        <taxon>PACMAD clade</taxon>
        <taxon>Panicoideae</taxon>
        <taxon>Andropogonodae</taxon>
        <taxon>Andropogoneae</taxon>
        <taxon>Sorghinae</taxon>
        <taxon>Sorghum</taxon>
    </lineage>
</organism>
<dbReference type="Gene3D" id="3.30.730.10">
    <property type="entry name" value="AP2/ERF domain"/>
    <property type="match status" value="1"/>
</dbReference>
<dbReference type="PROSITE" id="PS51032">
    <property type="entry name" value="AP2_ERF"/>
    <property type="match status" value="1"/>
</dbReference>
<keyword evidence="4" id="KW-0804">Transcription</keyword>
<feature type="compositionally biased region" description="Low complexity" evidence="6">
    <location>
        <begin position="95"/>
        <end position="111"/>
    </location>
</feature>
<keyword evidence="2" id="KW-0805">Transcription regulation</keyword>
<evidence type="ECO:0000256" key="2">
    <source>
        <dbReference type="ARBA" id="ARBA00023015"/>
    </source>
</evidence>
<dbReference type="InterPro" id="IPR016177">
    <property type="entry name" value="DNA-bd_dom_sf"/>
</dbReference>
<dbReference type="PANTHER" id="PTHR31194:SF140">
    <property type="entry name" value="ETHYLENE-RESPONSIVE TRANSCRIPTION FACTOR CRF2"/>
    <property type="match status" value="1"/>
</dbReference>
<evidence type="ECO:0000256" key="6">
    <source>
        <dbReference type="SAM" id="MobiDB-lite"/>
    </source>
</evidence>
<evidence type="ECO:0000256" key="1">
    <source>
        <dbReference type="ARBA" id="ARBA00004123"/>
    </source>
</evidence>
<feature type="compositionally biased region" description="Low complexity" evidence="6">
    <location>
        <begin position="214"/>
        <end position="233"/>
    </location>
</feature>
<dbReference type="EMBL" id="CM000762">
    <property type="protein sequence ID" value="KXG31528.1"/>
    <property type="molecule type" value="Genomic_DNA"/>
</dbReference>
<dbReference type="PANTHER" id="PTHR31194">
    <property type="entry name" value="SHN SHINE , DNA BINDING / TRANSCRIPTION FACTOR"/>
    <property type="match status" value="1"/>
</dbReference>
<keyword evidence="3" id="KW-0238">DNA-binding</keyword>
<comment type="subcellular location">
    <subcellularLocation>
        <location evidence="1">Nucleus</location>
    </subcellularLocation>
</comment>
<name>A0A1B6Q0S9_SORBI</name>
<dbReference type="GO" id="GO:0003700">
    <property type="term" value="F:DNA-binding transcription factor activity"/>
    <property type="evidence" value="ECO:0000318"/>
    <property type="project" value="GO_Central"/>
</dbReference>
<protein>
    <recommendedName>
        <fullName evidence="7">AP2/ERF domain-containing protein</fullName>
    </recommendedName>
</protein>
<feature type="region of interest" description="Disordered" evidence="6">
    <location>
        <begin position="203"/>
        <end position="249"/>
    </location>
</feature>
<feature type="region of interest" description="Disordered" evidence="6">
    <location>
        <begin position="264"/>
        <end position="296"/>
    </location>
</feature>
<reference evidence="9" key="2">
    <citation type="journal article" date="2018" name="Plant J.">
        <title>The Sorghum bicolor reference genome: improved assembly, gene annotations, a transcriptome atlas, and signatures of genome organization.</title>
        <authorList>
            <person name="McCormick R.F."/>
            <person name="Truong S.K."/>
            <person name="Sreedasyam A."/>
            <person name="Jenkins J."/>
            <person name="Shu S."/>
            <person name="Sims D."/>
            <person name="Kennedy M."/>
            <person name="Amirebrahimi M."/>
            <person name="Weers B.D."/>
            <person name="McKinley B."/>
            <person name="Mattison A."/>
            <person name="Morishige D.T."/>
            <person name="Grimwood J."/>
            <person name="Schmutz J."/>
            <person name="Mullet J.E."/>
        </authorList>
    </citation>
    <scope>NUCLEOTIDE SEQUENCE [LARGE SCALE GENOMIC DNA]</scope>
    <source>
        <strain evidence="9">cv. BTx623</strain>
    </source>
</reference>
<evidence type="ECO:0000256" key="3">
    <source>
        <dbReference type="ARBA" id="ARBA00023125"/>
    </source>
</evidence>